<organism evidence="2 3">
    <name type="scientific">Candidatus Giovannonibacteria bacterium RIFCSPHIGHO2_02_FULL_46_20</name>
    <dbReference type="NCBI Taxonomy" id="1798338"/>
    <lineage>
        <taxon>Bacteria</taxon>
        <taxon>Candidatus Giovannoniibacteriota</taxon>
    </lineage>
</organism>
<comment type="caution">
    <text evidence="2">The sequence shown here is derived from an EMBL/GenBank/DDBJ whole genome shotgun (WGS) entry which is preliminary data.</text>
</comment>
<dbReference type="AlphaFoldDB" id="A0A1F5WER3"/>
<name>A0A1F5WER3_9BACT</name>
<feature type="domain" description="NIF system FeS cluster assembly NifU N-terminal" evidence="1">
    <location>
        <begin position="14"/>
        <end position="69"/>
    </location>
</feature>
<sequence length="227" mass="25728">MDVINQHTGEAWYYSDIVKDHFFHPRNLLLEKPSNENEFDAHGMVGSPACGDMMEMWMKVCPVGRAVTDRAVMVKQEQEVRIAELKWKTFGCASAIAATSMFSVMLTENGGMTLDNALKVRPQDVMMRLGGLPNRKIHCSVLADKAFQKTANDYFRKTSQYDRIRVDGARVIDPRLNITDKDIEEAVLEGAQTLEGVQKKLKVGIGSPELTTEIEQLIRFYKEKYYG</sequence>
<dbReference type="PANTHER" id="PTHR10093">
    <property type="entry name" value="IRON-SULFUR CLUSTER ASSEMBLY ENZYME NIFU HOMOLOG"/>
    <property type="match status" value="1"/>
</dbReference>
<evidence type="ECO:0000313" key="2">
    <source>
        <dbReference type="EMBL" id="OGF74192.1"/>
    </source>
</evidence>
<dbReference type="EMBL" id="MFHQ01000028">
    <property type="protein sequence ID" value="OGF74192.1"/>
    <property type="molecule type" value="Genomic_DNA"/>
</dbReference>
<dbReference type="STRING" id="1798338.A3J56_02715"/>
<feature type="domain" description="NIF system FeS cluster assembly NifU N-terminal" evidence="1">
    <location>
        <begin position="77"/>
        <end position="159"/>
    </location>
</feature>
<evidence type="ECO:0000313" key="3">
    <source>
        <dbReference type="Proteomes" id="UP000178406"/>
    </source>
</evidence>
<dbReference type="CDD" id="cd06664">
    <property type="entry name" value="IscU_like"/>
    <property type="match status" value="1"/>
</dbReference>
<dbReference type="GO" id="GO:0051536">
    <property type="term" value="F:iron-sulfur cluster binding"/>
    <property type="evidence" value="ECO:0007669"/>
    <property type="project" value="InterPro"/>
</dbReference>
<evidence type="ECO:0000259" key="1">
    <source>
        <dbReference type="Pfam" id="PF01592"/>
    </source>
</evidence>
<proteinExistence type="predicted"/>
<reference evidence="2 3" key="1">
    <citation type="journal article" date="2016" name="Nat. Commun.">
        <title>Thousands of microbial genomes shed light on interconnected biogeochemical processes in an aquifer system.</title>
        <authorList>
            <person name="Anantharaman K."/>
            <person name="Brown C.T."/>
            <person name="Hug L.A."/>
            <person name="Sharon I."/>
            <person name="Castelle C.J."/>
            <person name="Probst A.J."/>
            <person name="Thomas B.C."/>
            <person name="Singh A."/>
            <person name="Wilkins M.J."/>
            <person name="Karaoz U."/>
            <person name="Brodie E.L."/>
            <person name="Williams K.H."/>
            <person name="Hubbard S.S."/>
            <person name="Banfield J.F."/>
        </authorList>
    </citation>
    <scope>NUCLEOTIDE SEQUENCE [LARGE SCALE GENOMIC DNA]</scope>
</reference>
<dbReference type="Gene3D" id="3.90.1010.10">
    <property type="match status" value="1"/>
</dbReference>
<dbReference type="GO" id="GO:0016226">
    <property type="term" value="P:iron-sulfur cluster assembly"/>
    <property type="evidence" value="ECO:0007669"/>
    <property type="project" value="InterPro"/>
</dbReference>
<accession>A0A1F5WER3</accession>
<dbReference type="InterPro" id="IPR002871">
    <property type="entry name" value="NIF_FeS_clus_asmbl_NifU_N"/>
</dbReference>
<gene>
    <name evidence="2" type="ORF">A3J56_02715</name>
</gene>
<dbReference type="SUPFAM" id="SSF82649">
    <property type="entry name" value="SufE/NifU"/>
    <property type="match status" value="1"/>
</dbReference>
<dbReference type="Pfam" id="PF01592">
    <property type="entry name" value="NifU_N"/>
    <property type="match status" value="2"/>
</dbReference>
<protein>
    <recommendedName>
        <fullName evidence="1">NIF system FeS cluster assembly NifU N-terminal domain-containing protein</fullName>
    </recommendedName>
</protein>
<dbReference type="GO" id="GO:0005506">
    <property type="term" value="F:iron ion binding"/>
    <property type="evidence" value="ECO:0007669"/>
    <property type="project" value="InterPro"/>
</dbReference>
<dbReference type="Proteomes" id="UP000178406">
    <property type="component" value="Unassembled WGS sequence"/>
</dbReference>